<organism evidence="2 3">
    <name type="scientific">Homarus americanus</name>
    <name type="common">American lobster</name>
    <dbReference type="NCBI Taxonomy" id="6706"/>
    <lineage>
        <taxon>Eukaryota</taxon>
        <taxon>Metazoa</taxon>
        <taxon>Ecdysozoa</taxon>
        <taxon>Arthropoda</taxon>
        <taxon>Crustacea</taxon>
        <taxon>Multicrustacea</taxon>
        <taxon>Malacostraca</taxon>
        <taxon>Eumalacostraca</taxon>
        <taxon>Eucarida</taxon>
        <taxon>Decapoda</taxon>
        <taxon>Pleocyemata</taxon>
        <taxon>Astacidea</taxon>
        <taxon>Nephropoidea</taxon>
        <taxon>Nephropidae</taxon>
        <taxon>Homarus</taxon>
    </lineage>
</organism>
<gene>
    <name evidence="2" type="ORF">Hamer_G019350</name>
</gene>
<reference evidence="2" key="1">
    <citation type="journal article" date="2021" name="Sci. Adv.">
        <title>The American lobster genome reveals insights on longevity, neural, and immune adaptations.</title>
        <authorList>
            <person name="Polinski J.M."/>
            <person name="Zimin A.V."/>
            <person name="Clark K.F."/>
            <person name="Kohn A.B."/>
            <person name="Sadowski N."/>
            <person name="Timp W."/>
            <person name="Ptitsyn A."/>
            <person name="Khanna P."/>
            <person name="Romanova D.Y."/>
            <person name="Williams P."/>
            <person name="Greenwood S.J."/>
            <person name="Moroz L.L."/>
            <person name="Walt D.R."/>
            <person name="Bodnar A.G."/>
        </authorList>
    </citation>
    <scope>NUCLEOTIDE SEQUENCE</scope>
    <source>
        <strain evidence="2">GMGI-L3</strain>
    </source>
</reference>
<keyword evidence="3" id="KW-1185">Reference proteome</keyword>
<comment type="caution">
    <text evidence="2">The sequence shown here is derived from an EMBL/GenBank/DDBJ whole genome shotgun (WGS) entry which is preliminary data.</text>
</comment>
<dbReference type="EMBL" id="JAHLQT010027477">
    <property type="protein sequence ID" value="KAG7162635.1"/>
    <property type="molecule type" value="Genomic_DNA"/>
</dbReference>
<feature type="compositionally biased region" description="Polar residues" evidence="1">
    <location>
        <begin position="54"/>
        <end position="69"/>
    </location>
</feature>
<evidence type="ECO:0000256" key="1">
    <source>
        <dbReference type="SAM" id="MobiDB-lite"/>
    </source>
</evidence>
<feature type="compositionally biased region" description="Basic and acidic residues" evidence="1">
    <location>
        <begin position="24"/>
        <end position="51"/>
    </location>
</feature>
<dbReference type="Proteomes" id="UP000747542">
    <property type="component" value="Unassembled WGS sequence"/>
</dbReference>
<dbReference type="AlphaFoldDB" id="A0A8J5MSK9"/>
<evidence type="ECO:0000313" key="3">
    <source>
        <dbReference type="Proteomes" id="UP000747542"/>
    </source>
</evidence>
<name>A0A8J5MSK9_HOMAM</name>
<evidence type="ECO:0000313" key="2">
    <source>
        <dbReference type="EMBL" id="KAG7162635.1"/>
    </source>
</evidence>
<accession>A0A8J5MSK9</accession>
<protein>
    <submittedName>
        <fullName evidence="2">Uncharacterized protein</fullName>
    </submittedName>
</protein>
<proteinExistence type="predicted"/>
<sequence>MDIPKDTLDLMATFHTEVNENEDNTTKTTKDAEETNTEKRGTKQASWDHIDYICSSSGKRANYPNSGSEIDSDTHHQQA</sequence>
<feature type="region of interest" description="Disordered" evidence="1">
    <location>
        <begin position="18"/>
        <end position="79"/>
    </location>
</feature>